<feature type="compositionally biased region" description="Basic and acidic residues" evidence="1">
    <location>
        <begin position="1"/>
        <end position="24"/>
    </location>
</feature>
<feature type="region of interest" description="Disordered" evidence="1">
    <location>
        <begin position="1"/>
        <end position="28"/>
    </location>
</feature>
<evidence type="ECO:0000313" key="4">
    <source>
        <dbReference type="Proteomes" id="UP000516444"/>
    </source>
</evidence>
<sequence length="246" mass="27157">MLSDEALDRMLRDSDPDPGERATDPDSPVATRILARVRQSTRRRRRRLLVMVPTVALVVTGATAGTYAWVAGDGRGHTLDSTGLSCVSSADGDAVLNFDPGTDDPVGTCRERWRESFGQAAPTELTACVDSSQQGSITVYPGGRDQCGSHRSDPYLGPTEEQLALSRFRADLKKQFPDRTCVPHPEFRKVIDRLLDRHGLTGWTARHFQTADREPEGACADVSHYDETDRIIWLGDHRSGTPLTWP</sequence>
<feature type="transmembrane region" description="Helical" evidence="2">
    <location>
        <begin position="48"/>
        <end position="70"/>
    </location>
</feature>
<keyword evidence="4" id="KW-1185">Reference proteome</keyword>
<dbReference type="KEGG" id="sgm:GCM10017557_77700"/>
<gene>
    <name evidence="3" type="ORF">GCM10017557_77700</name>
</gene>
<keyword evidence="2" id="KW-0472">Membrane</keyword>
<reference evidence="3 4" key="1">
    <citation type="journal article" date="2014" name="Int. J. Syst. Evol. Microbiol.">
        <title>Complete genome sequence of Corynebacterium casei LMG S-19264T (=DSM 44701T), isolated from a smear-ripened cheese.</title>
        <authorList>
            <consortium name="US DOE Joint Genome Institute (JGI-PGF)"/>
            <person name="Walter F."/>
            <person name="Albersmeier A."/>
            <person name="Kalinowski J."/>
            <person name="Ruckert C."/>
        </authorList>
    </citation>
    <scope>NUCLEOTIDE SEQUENCE [LARGE SCALE GENOMIC DNA]</scope>
    <source>
        <strain evidence="3 4">JCM 4677</strain>
    </source>
</reference>
<evidence type="ECO:0000313" key="3">
    <source>
        <dbReference type="EMBL" id="BCL32911.1"/>
    </source>
</evidence>
<accession>A0A7G1PE92</accession>
<keyword evidence="2" id="KW-1133">Transmembrane helix</keyword>
<keyword evidence="2" id="KW-0812">Transmembrane</keyword>
<dbReference type="RefSeq" id="WP_190854507.1">
    <property type="nucleotide sequence ID" value="NZ_AP023440.1"/>
</dbReference>
<evidence type="ECO:0000256" key="1">
    <source>
        <dbReference type="SAM" id="MobiDB-lite"/>
    </source>
</evidence>
<protein>
    <submittedName>
        <fullName evidence="3">Uncharacterized protein</fullName>
    </submittedName>
</protein>
<evidence type="ECO:0000256" key="2">
    <source>
        <dbReference type="SAM" id="Phobius"/>
    </source>
</evidence>
<dbReference type="Proteomes" id="UP000516444">
    <property type="component" value="Chromosome"/>
</dbReference>
<name>A0A7G1PE92_9ACTN</name>
<proteinExistence type="predicted"/>
<organism evidence="3 4">
    <name type="scientific">Streptomyces aurantiacus</name>
    <dbReference type="NCBI Taxonomy" id="47760"/>
    <lineage>
        <taxon>Bacteria</taxon>
        <taxon>Bacillati</taxon>
        <taxon>Actinomycetota</taxon>
        <taxon>Actinomycetes</taxon>
        <taxon>Kitasatosporales</taxon>
        <taxon>Streptomycetaceae</taxon>
        <taxon>Streptomyces</taxon>
        <taxon>Streptomyces aurantiacus group</taxon>
    </lineage>
</organism>
<dbReference type="AlphaFoldDB" id="A0A7G1PE92"/>
<dbReference type="EMBL" id="AP023440">
    <property type="protein sequence ID" value="BCL32911.1"/>
    <property type="molecule type" value="Genomic_DNA"/>
</dbReference>